<organism evidence="3 4">
    <name type="scientific">Pseudolabrys taiwanensis</name>
    <dbReference type="NCBI Taxonomy" id="331696"/>
    <lineage>
        <taxon>Bacteria</taxon>
        <taxon>Pseudomonadati</taxon>
        <taxon>Pseudomonadota</taxon>
        <taxon>Alphaproteobacteria</taxon>
        <taxon>Hyphomicrobiales</taxon>
        <taxon>Xanthobacteraceae</taxon>
        <taxon>Pseudolabrys</taxon>
    </lineage>
</organism>
<keyword evidence="2" id="KW-0732">Signal</keyword>
<feature type="signal peptide" evidence="2">
    <location>
        <begin position="1"/>
        <end position="22"/>
    </location>
</feature>
<dbReference type="Pfam" id="PF03401">
    <property type="entry name" value="TctC"/>
    <property type="match status" value="1"/>
</dbReference>
<accession>A0A346A333</accession>
<proteinExistence type="inferred from homology"/>
<dbReference type="Gene3D" id="3.40.190.10">
    <property type="entry name" value="Periplasmic binding protein-like II"/>
    <property type="match status" value="1"/>
</dbReference>
<dbReference type="EMBL" id="CP031417">
    <property type="protein sequence ID" value="AXK83580.1"/>
    <property type="molecule type" value="Genomic_DNA"/>
</dbReference>
<dbReference type="Proteomes" id="UP000254889">
    <property type="component" value="Chromosome"/>
</dbReference>
<comment type="similarity">
    <text evidence="1">Belongs to the UPF0065 (bug) family.</text>
</comment>
<dbReference type="KEGG" id="ptaw:DW352_25470"/>
<evidence type="ECO:0000313" key="3">
    <source>
        <dbReference type="EMBL" id="AXK83580.1"/>
    </source>
</evidence>
<reference evidence="3 4" key="1">
    <citation type="submission" date="2018-07" db="EMBL/GenBank/DDBJ databases">
        <authorList>
            <person name="Quirk P.G."/>
            <person name="Krulwich T.A."/>
        </authorList>
    </citation>
    <scope>NUCLEOTIDE SEQUENCE [LARGE SCALE GENOMIC DNA]</scope>
    <source>
        <strain evidence="3 4">CC-BB4</strain>
    </source>
</reference>
<dbReference type="PIRSF" id="PIRSF017082">
    <property type="entry name" value="YflP"/>
    <property type="match status" value="1"/>
</dbReference>
<dbReference type="PANTHER" id="PTHR42928">
    <property type="entry name" value="TRICARBOXYLATE-BINDING PROTEIN"/>
    <property type="match status" value="1"/>
</dbReference>
<dbReference type="OrthoDB" id="7957263at2"/>
<gene>
    <name evidence="3" type="ORF">DW352_25470</name>
</gene>
<feature type="chain" id="PRO_5017013152" description="Tripartite tricarboxylate transporter substrate binding protein" evidence="2">
    <location>
        <begin position="23"/>
        <end position="327"/>
    </location>
</feature>
<name>A0A346A333_9HYPH</name>
<dbReference type="PANTHER" id="PTHR42928:SF5">
    <property type="entry name" value="BLR1237 PROTEIN"/>
    <property type="match status" value="1"/>
</dbReference>
<keyword evidence="4" id="KW-1185">Reference proteome</keyword>
<dbReference type="Gene3D" id="3.40.190.150">
    <property type="entry name" value="Bordetella uptake gene, domain 1"/>
    <property type="match status" value="1"/>
</dbReference>
<evidence type="ECO:0000256" key="1">
    <source>
        <dbReference type="ARBA" id="ARBA00006987"/>
    </source>
</evidence>
<dbReference type="AlphaFoldDB" id="A0A346A333"/>
<evidence type="ECO:0000313" key="4">
    <source>
        <dbReference type="Proteomes" id="UP000254889"/>
    </source>
</evidence>
<evidence type="ECO:0000256" key="2">
    <source>
        <dbReference type="SAM" id="SignalP"/>
    </source>
</evidence>
<sequence length="327" mass="34364">MGKVARVALGLVLTFGAATAHAETYPDRPIRLIVSIAAGSVTDVIARKAGQELSQRLGQPLIIENRGTAGGIIAAQACAQAAPDGYTLCLLHHDAMSYNPLHYAKLPYDPARDLAPITRLFFLNEGLFVSSALGVNTIAELKGMAQAKPDGLNFATLGDGSFPDLFLKWLNNQWGTGIVGVPYAGGGPAAQAVAANQVQATRFGVGNFLGLVKAGNVKALAISSAKRSPLLPDVPTFDEAGLPGYPGKGWWGIVAPKATPPAVIAKINSAFVTLFSEPAFVAYLEQQSVVAAPTTPEAFAAFLVEDRKAAETLIKIANTKREEYKPQ</sequence>
<dbReference type="RefSeq" id="WP_115693959.1">
    <property type="nucleotide sequence ID" value="NZ_CP031417.1"/>
</dbReference>
<evidence type="ECO:0008006" key="5">
    <source>
        <dbReference type="Google" id="ProtNLM"/>
    </source>
</evidence>
<protein>
    <recommendedName>
        <fullName evidence="5">Tripartite tricarboxylate transporter substrate binding protein</fullName>
    </recommendedName>
</protein>
<dbReference type="InterPro" id="IPR005064">
    <property type="entry name" value="BUG"/>
</dbReference>
<dbReference type="InterPro" id="IPR042100">
    <property type="entry name" value="Bug_dom1"/>
</dbReference>
<dbReference type="SUPFAM" id="SSF53850">
    <property type="entry name" value="Periplasmic binding protein-like II"/>
    <property type="match status" value="1"/>
</dbReference>